<evidence type="ECO:0000256" key="3">
    <source>
        <dbReference type="ARBA" id="ARBA00023239"/>
    </source>
</evidence>
<keyword evidence="10" id="KW-1185">Reference proteome</keyword>
<dbReference type="InterPro" id="IPR040523">
    <property type="entry name" value="AsnC_trans_reg2"/>
</dbReference>
<dbReference type="Pfam" id="PF22451">
    <property type="entry name" value="NirdL-like_HTH"/>
    <property type="match status" value="1"/>
</dbReference>
<accession>A0A7U4TIP3</accession>
<dbReference type="Pfam" id="PF17805">
    <property type="entry name" value="AsnC_trans_reg2"/>
    <property type="match status" value="1"/>
</dbReference>
<dbReference type="UniPathway" id="UPA00252"/>
<comment type="pathway">
    <text evidence="1">Porphyrin-containing compound metabolism; protoheme biosynthesis.</text>
</comment>
<keyword evidence="2" id="KW-0350">Heme biosynthesis</keyword>
<evidence type="ECO:0000256" key="5">
    <source>
        <dbReference type="ARBA" id="ARBA00023471"/>
    </source>
</evidence>
<dbReference type="KEGG" id="daw:HS1_001751"/>
<dbReference type="AlphaFoldDB" id="A0A7U4TIP3"/>
<evidence type="ECO:0000313" key="9">
    <source>
        <dbReference type="EMBL" id="AMM41545.1"/>
    </source>
</evidence>
<evidence type="ECO:0000256" key="4">
    <source>
        <dbReference type="ARBA" id="ARBA00023457"/>
    </source>
</evidence>
<dbReference type="Gene3D" id="3.30.70.3460">
    <property type="match status" value="1"/>
</dbReference>
<dbReference type="SUPFAM" id="SSF46785">
    <property type="entry name" value="Winged helix' DNA-binding domain"/>
    <property type="match status" value="1"/>
</dbReference>
<comment type="catalytic activity">
    <reaction evidence="6">
        <text>siroheme + 2 H(+) = 12,18-didecarboxysiroheme + 2 CO2</text>
        <dbReference type="Rhea" id="RHEA:19093"/>
        <dbReference type="ChEBI" id="CHEBI:15378"/>
        <dbReference type="ChEBI" id="CHEBI:16526"/>
        <dbReference type="ChEBI" id="CHEBI:60052"/>
        <dbReference type="ChEBI" id="CHEBI:140497"/>
        <dbReference type="EC" id="4.1.1.111"/>
    </reaction>
</comment>
<dbReference type="GO" id="GO:0006783">
    <property type="term" value="P:heme biosynthetic process"/>
    <property type="evidence" value="ECO:0007669"/>
    <property type="project" value="UniProtKB-KW"/>
</dbReference>
<dbReference type="InterPro" id="IPR053953">
    <property type="entry name" value="NirdL-like_HTH"/>
</dbReference>
<evidence type="ECO:0000313" key="10">
    <source>
        <dbReference type="Proteomes" id="UP000070560"/>
    </source>
</evidence>
<dbReference type="InterPro" id="IPR050684">
    <property type="entry name" value="HTH-Siroheme_Decarb"/>
</dbReference>
<dbReference type="Proteomes" id="UP000070560">
    <property type="component" value="Chromosome"/>
</dbReference>
<dbReference type="OrthoDB" id="9806536at2"/>
<dbReference type="EMBL" id="CP013015">
    <property type="protein sequence ID" value="AMM41545.1"/>
    <property type="molecule type" value="Genomic_DNA"/>
</dbReference>
<dbReference type="PANTHER" id="PTHR43413">
    <property type="entry name" value="TRANSCRIPTIONAL REGULATOR, ASNC FAMILY"/>
    <property type="match status" value="1"/>
</dbReference>
<dbReference type="EC" id="4.1.1.111" evidence="5"/>
<evidence type="ECO:0000259" key="8">
    <source>
        <dbReference type="Pfam" id="PF22451"/>
    </source>
</evidence>
<organism evidence="9 10">
    <name type="scientific">Desulfofervidus auxilii</name>
    <dbReference type="NCBI Taxonomy" id="1621989"/>
    <lineage>
        <taxon>Bacteria</taxon>
        <taxon>Pseudomonadati</taxon>
        <taxon>Thermodesulfobacteriota</taxon>
        <taxon>Candidatus Desulfofervidia</taxon>
        <taxon>Candidatus Desulfofervidales</taxon>
        <taxon>Candidatus Desulfofervidaceae</taxon>
        <taxon>Candidatus Desulfofervidus</taxon>
    </lineage>
</organism>
<evidence type="ECO:0000256" key="2">
    <source>
        <dbReference type="ARBA" id="ARBA00023133"/>
    </source>
</evidence>
<name>A0A7U4TIP3_DESA2</name>
<sequence length="155" mass="18034">MLLTKMDKKIINGLQGDLPIESRPFASIAQRLGIKEEELLKHIKNFIENGIIRRFGATIFHHRSGFEANAMVAWKVPSDRLKEVGEIMATFPEVTHCYARITHSNWPYNLYAMVHGRTEEECINIVKKIARAVKIKHYQLLFTEDTFKRTSPQYF</sequence>
<dbReference type="PANTHER" id="PTHR43413:SF1">
    <property type="entry name" value="SIROHEME DECARBOXYLASE NIRL SUBUNIT"/>
    <property type="match status" value="1"/>
</dbReference>
<proteinExistence type="inferred from homology"/>
<protein>
    <recommendedName>
        <fullName evidence="5">siroheme decarboxylase</fullName>
        <ecNumber evidence="5">4.1.1.111</ecNumber>
    </recommendedName>
</protein>
<dbReference type="GO" id="GO:0016829">
    <property type="term" value="F:lyase activity"/>
    <property type="evidence" value="ECO:0007669"/>
    <property type="project" value="UniProtKB-KW"/>
</dbReference>
<reference evidence="9 10" key="1">
    <citation type="submission" date="2015-10" db="EMBL/GenBank/DDBJ databases">
        <title>Candidatus Desulfofervidus auxilii, a hydrogenotrophic sulfate-reducing bacterium involved in the thermophilic anaerobic oxidation of methane.</title>
        <authorList>
            <person name="Krukenberg V."/>
            <person name="Richter M."/>
            <person name="Wegener G."/>
        </authorList>
    </citation>
    <scope>NUCLEOTIDE SEQUENCE [LARGE SCALE GENOMIC DNA]</scope>
    <source>
        <strain evidence="9 10">HS1</strain>
    </source>
</reference>
<dbReference type="InterPro" id="IPR036390">
    <property type="entry name" value="WH_DNA-bd_sf"/>
</dbReference>
<keyword evidence="3" id="KW-0456">Lyase</keyword>
<evidence type="ECO:0000256" key="6">
    <source>
        <dbReference type="ARBA" id="ARBA00048470"/>
    </source>
</evidence>
<evidence type="ECO:0000259" key="7">
    <source>
        <dbReference type="Pfam" id="PF17805"/>
    </source>
</evidence>
<comment type="similarity">
    <text evidence="4">Belongs to the Ahb/Nir family.</text>
</comment>
<gene>
    <name evidence="9" type="ORF">HS1_001751</name>
</gene>
<feature type="domain" description="Siroheme decarboxylase AsnC-like ligand binding" evidence="7">
    <location>
        <begin position="64"/>
        <end position="148"/>
    </location>
</feature>
<feature type="domain" description="Siroheme decarboxylase NirL-like HTH" evidence="8">
    <location>
        <begin position="7"/>
        <end position="53"/>
    </location>
</feature>
<evidence type="ECO:0000256" key="1">
    <source>
        <dbReference type="ARBA" id="ARBA00004744"/>
    </source>
</evidence>